<dbReference type="AlphaFoldDB" id="T1ASL7"/>
<proteinExistence type="predicted"/>
<dbReference type="InterPro" id="IPR019575">
    <property type="entry name" value="Nuop51_4Fe4S-bd"/>
</dbReference>
<comment type="caution">
    <text evidence="2">The sequence shown here is derived from an EMBL/GenBank/DDBJ whole genome shotgun (WGS) entry which is preliminary data.</text>
</comment>
<gene>
    <name evidence="2" type="ORF">B1A_09069</name>
</gene>
<dbReference type="EMBL" id="AUZX01006461">
    <property type="protein sequence ID" value="EQD63561.1"/>
    <property type="molecule type" value="Genomic_DNA"/>
</dbReference>
<dbReference type="Gene3D" id="1.20.1440.230">
    <property type="entry name" value="NADH-ubiquinone oxidoreductase 51kDa subunit, iron-sulphur binding domain"/>
    <property type="match status" value="1"/>
</dbReference>
<accession>T1ASL7</accession>
<feature type="non-terminal residue" evidence="2">
    <location>
        <position position="1"/>
    </location>
</feature>
<name>T1ASL7_9ZZZZ</name>
<organism evidence="2">
    <name type="scientific">mine drainage metagenome</name>
    <dbReference type="NCBI Taxonomy" id="410659"/>
    <lineage>
        <taxon>unclassified sequences</taxon>
        <taxon>metagenomes</taxon>
        <taxon>ecological metagenomes</taxon>
    </lineage>
</organism>
<evidence type="ECO:0000259" key="1">
    <source>
        <dbReference type="Pfam" id="PF10589"/>
    </source>
</evidence>
<reference evidence="2" key="2">
    <citation type="journal article" date="2014" name="ISME J.">
        <title>Microbial stratification in low pH oxic and suboxic macroscopic growths along an acid mine drainage.</title>
        <authorList>
            <person name="Mendez-Garcia C."/>
            <person name="Mesa V."/>
            <person name="Sprenger R.R."/>
            <person name="Richter M."/>
            <person name="Diez M.S."/>
            <person name="Solano J."/>
            <person name="Bargiela R."/>
            <person name="Golyshina O.V."/>
            <person name="Manteca A."/>
            <person name="Ramos J.L."/>
            <person name="Gallego J.R."/>
            <person name="Llorente I."/>
            <person name="Martins Dos Santos V.A."/>
            <person name="Jensen O.N."/>
            <person name="Pelaez A.I."/>
            <person name="Sanchez J."/>
            <person name="Ferrer M."/>
        </authorList>
    </citation>
    <scope>NUCLEOTIDE SEQUENCE</scope>
</reference>
<reference evidence="2" key="1">
    <citation type="submission" date="2013-08" db="EMBL/GenBank/DDBJ databases">
        <authorList>
            <person name="Mendez C."/>
            <person name="Richter M."/>
            <person name="Ferrer M."/>
            <person name="Sanchez J."/>
        </authorList>
    </citation>
    <scope>NUCLEOTIDE SEQUENCE</scope>
</reference>
<dbReference type="GO" id="GO:0051539">
    <property type="term" value="F:4 iron, 4 sulfur cluster binding"/>
    <property type="evidence" value="ECO:0007669"/>
    <property type="project" value="InterPro"/>
</dbReference>
<dbReference type="SUPFAM" id="SSF140490">
    <property type="entry name" value="Nqo1C-terminal domain-like"/>
    <property type="match status" value="1"/>
</dbReference>
<sequence>GPCVWGLPGLAKEMAALAFGRAAPRDVRRLARMSTELAGRGACHHPDGAVTLLGRALTVFADDVVRHLRHGPCGRSARSTVFPIPDLVSPVWR</sequence>
<dbReference type="InterPro" id="IPR037207">
    <property type="entry name" value="Nuop51_4Fe4S-bd_sf"/>
</dbReference>
<protein>
    <submittedName>
        <fullName evidence="2">Respiratory-chain NADH dehydrogenase domain-containing protein</fullName>
    </submittedName>
</protein>
<evidence type="ECO:0000313" key="2">
    <source>
        <dbReference type="EMBL" id="EQD63561.1"/>
    </source>
</evidence>
<dbReference type="Pfam" id="PF10589">
    <property type="entry name" value="NADH_4Fe-4S"/>
    <property type="match status" value="1"/>
</dbReference>
<feature type="domain" description="NADH-ubiquinone oxidoreductase 51kDa subunit iron-sulphur binding" evidence="1">
    <location>
        <begin position="2"/>
        <end position="67"/>
    </location>
</feature>